<dbReference type="Gene3D" id="3.90.220.20">
    <property type="entry name" value="DNA methylase specificity domains"/>
    <property type="match status" value="2"/>
</dbReference>
<dbReference type="Pfam" id="PF01420">
    <property type="entry name" value="Methylase_S"/>
    <property type="match status" value="2"/>
</dbReference>
<dbReference type="STRING" id="1802443.A2117_01870"/>
<sequence length="344" mass="38615">MSATERKISKEGLKNSSAKLLPTGSVILSSRAPIGYVAINNLEIATNQGCRSFVCNKEIYNKYLYFFFVSNTEYLNSLGGGTTFKEVSGSKLKEIEVPLPSISEQHRIVKILDEVFEGVAKAKENAEKNLQNTKDLFESYLQGIFAKPGEGWTEKQVDEICNVEYGYTEKAKSRGDYRFVRITDTDKNGLLMSTGKMYVDSFFDAEKYLLEEGDLLMARTGASAGNVLLFEGDEKAVFASYLIRLKFKKEVLSKLYWYFSKSPLYWNQVRQLSAGSAQPQFNGGALKQIVLVFPESLSEQKTIVAKLDKLSAETKKLEGIYEKKLADLEELKKSVLKKAFAGEL</sequence>
<accession>A0A1G2QPS8</accession>
<evidence type="ECO:0000313" key="6">
    <source>
        <dbReference type="Proteomes" id="UP000179245"/>
    </source>
</evidence>
<dbReference type="PANTHER" id="PTHR30408">
    <property type="entry name" value="TYPE-1 RESTRICTION ENZYME ECOKI SPECIFICITY PROTEIN"/>
    <property type="match status" value="1"/>
</dbReference>
<dbReference type="CDD" id="cd17521">
    <property type="entry name" value="RMtype1_S_Sau13435ORF2165P_TRD2-CR2_like"/>
    <property type="match status" value="1"/>
</dbReference>
<feature type="domain" description="Type I restriction modification DNA specificity" evidence="4">
    <location>
        <begin position="150"/>
        <end position="317"/>
    </location>
</feature>
<dbReference type="PANTHER" id="PTHR30408:SF12">
    <property type="entry name" value="TYPE I RESTRICTION ENZYME MJAVIII SPECIFICITY SUBUNIT"/>
    <property type="match status" value="1"/>
</dbReference>
<gene>
    <name evidence="5" type="ORF">A2117_01870</name>
</gene>
<feature type="domain" description="Type I restriction modification DNA specificity" evidence="4">
    <location>
        <begin position="7"/>
        <end position="119"/>
    </location>
</feature>
<dbReference type="AlphaFoldDB" id="A0A1G2QPS8"/>
<keyword evidence="2" id="KW-0680">Restriction system</keyword>
<organism evidence="5 6">
    <name type="scientific">Candidatus Wildermuthbacteria bacterium GWA2_46_15</name>
    <dbReference type="NCBI Taxonomy" id="1802443"/>
    <lineage>
        <taxon>Bacteria</taxon>
        <taxon>Candidatus Wildermuthiibacteriota</taxon>
    </lineage>
</organism>
<evidence type="ECO:0000313" key="5">
    <source>
        <dbReference type="EMBL" id="OHA62488.1"/>
    </source>
</evidence>
<dbReference type="Proteomes" id="UP000179245">
    <property type="component" value="Unassembled WGS sequence"/>
</dbReference>
<name>A0A1G2QPS8_9BACT</name>
<proteinExistence type="inferred from homology"/>
<evidence type="ECO:0000259" key="4">
    <source>
        <dbReference type="Pfam" id="PF01420"/>
    </source>
</evidence>
<dbReference type="GO" id="GO:0009307">
    <property type="term" value="P:DNA restriction-modification system"/>
    <property type="evidence" value="ECO:0007669"/>
    <property type="project" value="UniProtKB-KW"/>
</dbReference>
<reference evidence="5 6" key="1">
    <citation type="journal article" date="2016" name="Nat. Commun.">
        <title>Thousands of microbial genomes shed light on interconnected biogeochemical processes in an aquifer system.</title>
        <authorList>
            <person name="Anantharaman K."/>
            <person name="Brown C.T."/>
            <person name="Hug L.A."/>
            <person name="Sharon I."/>
            <person name="Castelle C.J."/>
            <person name="Probst A.J."/>
            <person name="Thomas B.C."/>
            <person name="Singh A."/>
            <person name="Wilkins M.J."/>
            <person name="Karaoz U."/>
            <person name="Brodie E.L."/>
            <person name="Williams K.H."/>
            <person name="Hubbard S.S."/>
            <person name="Banfield J.F."/>
        </authorList>
    </citation>
    <scope>NUCLEOTIDE SEQUENCE [LARGE SCALE GENOMIC DNA]</scope>
</reference>
<evidence type="ECO:0000256" key="3">
    <source>
        <dbReference type="ARBA" id="ARBA00023125"/>
    </source>
</evidence>
<dbReference type="InterPro" id="IPR000055">
    <property type="entry name" value="Restrct_endonuc_typeI_TRD"/>
</dbReference>
<dbReference type="SUPFAM" id="SSF116734">
    <property type="entry name" value="DNA methylase specificity domain"/>
    <property type="match status" value="2"/>
</dbReference>
<dbReference type="InterPro" id="IPR052021">
    <property type="entry name" value="Type-I_RS_S_subunit"/>
</dbReference>
<dbReference type="GO" id="GO:0003677">
    <property type="term" value="F:DNA binding"/>
    <property type="evidence" value="ECO:0007669"/>
    <property type="project" value="UniProtKB-KW"/>
</dbReference>
<dbReference type="EMBL" id="MHTO01000012">
    <property type="protein sequence ID" value="OHA62488.1"/>
    <property type="molecule type" value="Genomic_DNA"/>
</dbReference>
<dbReference type="InterPro" id="IPR044946">
    <property type="entry name" value="Restrct_endonuc_typeI_TRD_sf"/>
</dbReference>
<protein>
    <recommendedName>
        <fullName evidence="4">Type I restriction modification DNA specificity domain-containing protein</fullName>
    </recommendedName>
</protein>
<evidence type="ECO:0000256" key="1">
    <source>
        <dbReference type="ARBA" id="ARBA00010923"/>
    </source>
</evidence>
<evidence type="ECO:0000256" key="2">
    <source>
        <dbReference type="ARBA" id="ARBA00022747"/>
    </source>
</evidence>
<keyword evidence="3" id="KW-0238">DNA-binding</keyword>
<comment type="similarity">
    <text evidence="1">Belongs to the type-I restriction system S methylase family.</text>
</comment>
<comment type="caution">
    <text evidence="5">The sequence shown here is derived from an EMBL/GenBank/DDBJ whole genome shotgun (WGS) entry which is preliminary data.</text>
</comment>